<dbReference type="SMART" id="SM00347">
    <property type="entry name" value="HTH_MARR"/>
    <property type="match status" value="1"/>
</dbReference>
<dbReference type="Gene3D" id="1.10.10.10">
    <property type="entry name" value="Winged helix-like DNA-binding domain superfamily/Winged helix DNA-binding domain"/>
    <property type="match status" value="1"/>
</dbReference>
<dbReference type="EMBL" id="RBZU01000006">
    <property type="protein sequence ID" value="RKP53540.1"/>
    <property type="molecule type" value="Genomic_DNA"/>
</dbReference>
<dbReference type="PANTHER" id="PTHR39515:SF2">
    <property type="entry name" value="HTH-TYPE TRANSCRIPTIONAL REGULATOR RV0880"/>
    <property type="match status" value="1"/>
</dbReference>
<organism evidence="2 3">
    <name type="scientific">Pararobbsia silviterrae</name>
    <dbReference type="NCBI Taxonomy" id="1792498"/>
    <lineage>
        <taxon>Bacteria</taxon>
        <taxon>Pseudomonadati</taxon>
        <taxon>Pseudomonadota</taxon>
        <taxon>Betaproteobacteria</taxon>
        <taxon>Burkholderiales</taxon>
        <taxon>Burkholderiaceae</taxon>
        <taxon>Pararobbsia</taxon>
    </lineage>
</organism>
<dbReference type="Pfam" id="PF12802">
    <property type="entry name" value="MarR_2"/>
    <property type="match status" value="1"/>
</dbReference>
<comment type="caution">
    <text evidence="2">The sequence shown here is derived from an EMBL/GenBank/DDBJ whole genome shotgun (WGS) entry which is preliminary data.</text>
</comment>
<dbReference type="GO" id="GO:0003700">
    <property type="term" value="F:DNA-binding transcription factor activity"/>
    <property type="evidence" value="ECO:0007669"/>
    <property type="project" value="InterPro"/>
</dbReference>
<dbReference type="SUPFAM" id="SSF46785">
    <property type="entry name" value="Winged helix' DNA-binding domain"/>
    <property type="match status" value="1"/>
</dbReference>
<accession>A0A494XSC7</accession>
<name>A0A494XSC7_9BURK</name>
<feature type="domain" description="HTH marR-type" evidence="1">
    <location>
        <begin position="13"/>
        <end position="149"/>
    </location>
</feature>
<reference evidence="2 3" key="1">
    <citation type="submission" date="2018-10" db="EMBL/GenBank/DDBJ databases">
        <title>Robbsia sp. DHC34, isolated from soil.</title>
        <authorList>
            <person name="Gao Z.-H."/>
            <person name="Qiu L.-H."/>
        </authorList>
    </citation>
    <scope>NUCLEOTIDE SEQUENCE [LARGE SCALE GENOMIC DNA]</scope>
    <source>
        <strain evidence="2 3">DHC34</strain>
    </source>
</reference>
<keyword evidence="3" id="KW-1185">Reference proteome</keyword>
<dbReference type="InterPro" id="IPR036390">
    <property type="entry name" value="WH_DNA-bd_sf"/>
</dbReference>
<dbReference type="Gene3D" id="1.10.287.100">
    <property type="match status" value="1"/>
</dbReference>
<dbReference type="OrthoDB" id="3215377at2"/>
<dbReference type="RefSeq" id="WP_121087615.1">
    <property type="nucleotide sequence ID" value="NZ_RBZU01000006.1"/>
</dbReference>
<protein>
    <submittedName>
        <fullName evidence="2">MarR family transcriptional regulator</fullName>
    </submittedName>
</protein>
<proteinExistence type="predicted"/>
<dbReference type="AlphaFoldDB" id="A0A494XSC7"/>
<gene>
    <name evidence="2" type="ORF">D7S86_14745</name>
</gene>
<evidence type="ECO:0000313" key="3">
    <source>
        <dbReference type="Proteomes" id="UP000270342"/>
    </source>
</evidence>
<dbReference type="PANTHER" id="PTHR39515">
    <property type="entry name" value="CONSERVED PROTEIN"/>
    <property type="match status" value="1"/>
</dbReference>
<sequence>MRASPSSSTIEPLAALAGELRISLGKLNRRLREQAQSGDFTSSQRSVFLRLERDGPATVSALARAEGVKPQSMRITVALLEAQGAVVGEADPHDGRKTVFTLTPAFKRTLKASRSAREDWLFHALQTQLTSDEHTTLSAAVKLLQRLADY</sequence>
<dbReference type="PROSITE" id="PS50995">
    <property type="entry name" value="HTH_MARR_2"/>
    <property type="match status" value="1"/>
</dbReference>
<evidence type="ECO:0000259" key="1">
    <source>
        <dbReference type="PROSITE" id="PS50995"/>
    </source>
</evidence>
<dbReference type="InterPro" id="IPR000835">
    <property type="entry name" value="HTH_MarR-typ"/>
</dbReference>
<evidence type="ECO:0000313" key="2">
    <source>
        <dbReference type="EMBL" id="RKP53540.1"/>
    </source>
</evidence>
<dbReference type="InterPro" id="IPR036388">
    <property type="entry name" value="WH-like_DNA-bd_sf"/>
</dbReference>
<dbReference type="InterPro" id="IPR052526">
    <property type="entry name" value="HTH-type_Bedaq_tolerance"/>
</dbReference>
<dbReference type="Proteomes" id="UP000270342">
    <property type="component" value="Unassembled WGS sequence"/>
</dbReference>